<dbReference type="InterPro" id="IPR055599">
    <property type="entry name" value="DUF7175"/>
</dbReference>
<evidence type="ECO:0000313" key="2">
    <source>
        <dbReference type="Proteomes" id="UP000566985"/>
    </source>
</evidence>
<dbReference type="RefSeq" id="WP_069729490.1">
    <property type="nucleotide sequence ID" value="NZ_JABWPE010000025.1"/>
</dbReference>
<dbReference type="Proteomes" id="UP000566985">
    <property type="component" value="Unassembled WGS sequence"/>
</dbReference>
<proteinExistence type="predicted"/>
<gene>
    <name evidence="1" type="ORF">HU668_18320</name>
</gene>
<dbReference type="GeneID" id="57347060"/>
<sequence length="97" mass="11298">MSIIVVTHRSTGQEALAYQLLVHQHLISAQFFTGLKVLFPTKKRRQAAKLRDKLIQRLHILITEAYPGSQRFEVEMLATKDIDGETVYPRYLIRVKY</sequence>
<dbReference type="EMBL" id="JABWPM010000025">
    <property type="protein sequence ID" value="NUY98415.1"/>
    <property type="molecule type" value="Genomic_DNA"/>
</dbReference>
<reference evidence="1 2" key="1">
    <citation type="submission" date="2020-05" db="EMBL/GenBank/DDBJ databases">
        <title>Whole Genome Sequences of Enterobacteriales Associated with the International Space Station.</title>
        <authorList>
            <person name="Bharadwaj A."/>
            <person name="Daudu R."/>
            <person name="Singh N."/>
            <person name="Wood J."/>
            <person name="Debieu M."/>
            <person name="Mason C."/>
            <person name="Wang C."/>
            <person name="Venkateswaran K."/>
        </authorList>
    </citation>
    <scope>NUCLEOTIDE SEQUENCE [LARGE SCALE GENOMIC DNA]</scope>
    <source>
        <strain evidence="1 2">IF5SW-B1</strain>
    </source>
</reference>
<name>A0A7Y6TTL9_9GAMM</name>
<protein>
    <submittedName>
        <fullName evidence="1">Uncharacterized protein</fullName>
    </submittedName>
</protein>
<accession>A0A7Y6TTL9</accession>
<organism evidence="1 2">
    <name type="scientific">Pantoea brenneri</name>
    <dbReference type="NCBI Taxonomy" id="472694"/>
    <lineage>
        <taxon>Bacteria</taxon>
        <taxon>Pseudomonadati</taxon>
        <taxon>Pseudomonadota</taxon>
        <taxon>Gammaproteobacteria</taxon>
        <taxon>Enterobacterales</taxon>
        <taxon>Erwiniaceae</taxon>
        <taxon>Pantoea</taxon>
    </lineage>
</organism>
<dbReference type="Pfam" id="PF23799">
    <property type="entry name" value="DUF7175"/>
    <property type="match status" value="1"/>
</dbReference>
<dbReference type="AlphaFoldDB" id="A0A7Y6TTL9"/>
<evidence type="ECO:0000313" key="1">
    <source>
        <dbReference type="EMBL" id="NUY98415.1"/>
    </source>
</evidence>
<comment type="caution">
    <text evidence="1">The sequence shown here is derived from an EMBL/GenBank/DDBJ whole genome shotgun (WGS) entry which is preliminary data.</text>
</comment>